<dbReference type="EMBL" id="CM055110">
    <property type="protein sequence ID" value="KAJ7520849.1"/>
    <property type="molecule type" value="Genomic_DNA"/>
</dbReference>
<evidence type="ECO:0000313" key="2">
    <source>
        <dbReference type="Proteomes" id="UP001162992"/>
    </source>
</evidence>
<name>A0ACC2ATM5_DIPCM</name>
<evidence type="ECO:0000313" key="1">
    <source>
        <dbReference type="EMBL" id="KAJ7520849.1"/>
    </source>
</evidence>
<protein>
    <submittedName>
        <fullName evidence="1">Uncharacterized protein</fullName>
    </submittedName>
</protein>
<reference evidence="2" key="1">
    <citation type="journal article" date="2024" name="Proc. Natl. Acad. Sci. U.S.A.">
        <title>Extraordinary preservation of gene collinearity over three hundred million years revealed in homosporous lycophytes.</title>
        <authorList>
            <person name="Li C."/>
            <person name="Wickell D."/>
            <person name="Kuo L.Y."/>
            <person name="Chen X."/>
            <person name="Nie B."/>
            <person name="Liao X."/>
            <person name="Peng D."/>
            <person name="Ji J."/>
            <person name="Jenkins J."/>
            <person name="Williams M."/>
            <person name="Shu S."/>
            <person name="Plott C."/>
            <person name="Barry K."/>
            <person name="Rajasekar S."/>
            <person name="Grimwood J."/>
            <person name="Han X."/>
            <person name="Sun S."/>
            <person name="Hou Z."/>
            <person name="He W."/>
            <person name="Dai G."/>
            <person name="Sun C."/>
            <person name="Schmutz J."/>
            <person name="Leebens-Mack J.H."/>
            <person name="Li F.W."/>
            <person name="Wang L."/>
        </authorList>
    </citation>
    <scope>NUCLEOTIDE SEQUENCE [LARGE SCALE GENOMIC DNA]</scope>
    <source>
        <strain evidence="2">cv. PW_Plant_1</strain>
    </source>
</reference>
<accession>A0ACC2ATM5</accession>
<keyword evidence="2" id="KW-1185">Reference proteome</keyword>
<sequence>MANSKENTHVRIIPLEQEIDLRHIIHQAHVRWLRPPEIWEILRNYQKYDLKLSPVPPSKPPSGALFLFDRNVLRYFRKDGHNWRKKKDGKTVREAHERLKVGSVDVLHCYYAHGEDNPNFQRRSYWMLEGAYEHIVLVHYLEVTQSTRLGMYRMWNSAAEGALPAANHEEQSTSTVETFTPSLFPHALASSPGNSEPEVTGPSSFDPVDIANASYSSLLEEESGEDMQNKYVAGFIASIKQSSLLEQLSGRARIKDSATGLQRPAFVSSPEPGYGKEPNCELQPMKDFSGEKEQVSLSCPIQLSELKIDECNQKTAAYDIMQNLDNVDFLYPQRNPDLYLGPQLFSVSATSKNVKIDRDASENQGTGGTAQVDAMEHFVKKECCSPSWAELLEMCNRNASVDSLLNPNERVPQGSAAIESILQVPSSNRPPGTVLEAQLQAVTAENAIKAAAEARHQRGVSHMPLQSTHSSVPYAAQQVYAKQLLSTSQGGSSSRLADMQHHFESLDNRSELHQGQQQHRQQEQRENEIRNEASEWYDKKLWQQEELQNEANKFGLLGRDMQVVHAPSSTVRMQSNNEKVLLSEKQYPHLNKEDSLGRWWSEAISEDNESTPLTGPSDSGSEWVTTLDEEVSTKANSRGALQLQMDMGLNVSISRVQKFSIFEFSPDWGFAFEESKVLVNGKFLETGLDPLQCQWSCMFGELEVPAEIVNAGVLRCKAPTHAPGRVPFYVTCGERLSCSEIREFEYREKADLNSQGTTFSSEASSIDRRKEELLLQIRLAQMVFSNSEDPSISKAQKYSEHNNRSHLHDTNGREEWDSIEKLVDSASSTTELKEQLLQMLLKQKLQEWLLSKVNEGEKGACTLNGQGQGLLHLVAALDYGWAISPILAAGVGVNFRDVHGWTALHWAAAYGREEAVLGLLAAGAAAGPLIDPTPQYPDGRTPADLAAANRHGGIAAFLAEMSLTTHLKLLTIKDKSENEIYTISADWEGENAVQSVTDKGTIEAVEAGSEDQTSLKHSLRAVRNAAQTAASIRATFRQHSFRKREEASVGLLDEYGMTQLQIKNMVAILKLQKAFHGKKRDTAAIKIQRQFRGWKGRKEFLDLRQRVIKIQALVRGHQVRKHYKKILWSVGVLEKAVLRWRRKRVGLRNFHAFDNGSKMIQGENSDEDDDFLKAGRKQKELGVEKALTRVQSMVKSSKARAQYLRMLEGSQRTIRDPQDGESQLYDESFPGQHDDCLMSTEVGIF</sequence>
<comment type="caution">
    <text evidence="1">The sequence shown here is derived from an EMBL/GenBank/DDBJ whole genome shotgun (WGS) entry which is preliminary data.</text>
</comment>
<proteinExistence type="predicted"/>
<dbReference type="Proteomes" id="UP001162992">
    <property type="component" value="Chromosome 19"/>
</dbReference>
<organism evidence="1 2">
    <name type="scientific">Diphasiastrum complanatum</name>
    <name type="common">Issler's clubmoss</name>
    <name type="synonym">Lycopodium complanatum</name>
    <dbReference type="NCBI Taxonomy" id="34168"/>
    <lineage>
        <taxon>Eukaryota</taxon>
        <taxon>Viridiplantae</taxon>
        <taxon>Streptophyta</taxon>
        <taxon>Embryophyta</taxon>
        <taxon>Tracheophyta</taxon>
        <taxon>Lycopodiopsida</taxon>
        <taxon>Lycopodiales</taxon>
        <taxon>Lycopodiaceae</taxon>
        <taxon>Lycopodioideae</taxon>
        <taxon>Diphasiastrum</taxon>
    </lineage>
</organism>
<gene>
    <name evidence="1" type="ORF">O6H91_19G025600</name>
</gene>